<keyword evidence="5" id="KW-1133">Transmembrane helix</keyword>
<keyword evidence="5" id="KW-0472">Membrane</keyword>
<dbReference type="STRING" id="56857.A0A200QQ44"/>
<proteinExistence type="predicted"/>
<dbReference type="GO" id="GO:0046872">
    <property type="term" value="F:metal ion binding"/>
    <property type="evidence" value="ECO:0007669"/>
    <property type="project" value="UniProtKB-KW"/>
</dbReference>
<dbReference type="PANTHER" id="PTHR33021:SF339">
    <property type="entry name" value="OS07G0570600 PROTEIN"/>
    <property type="match status" value="1"/>
</dbReference>
<keyword evidence="5" id="KW-0812">Transmembrane</keyword>
<dbReference type="Pfam" id="PF02298">
    <property type="entry name" value="Cu_bind_like"/>
    <property type="match status" value="1"/>
</dbReference>
<evidence type="ECO:0000256" key="3">
    <source>
        <dbReference type="ARBA" id="ARBA00023180"/>
    </source>
</evidence>
<evidence type="ECO:0000256" key="6">
    <source>
        <dbReference type="SAM" id="SignalP"/>
    </source>
</evidence>
<dbReference type="SUPFAM" id="SSF49503">
    <property type="entry name" value="Cupredoxins"/>
    <property type="match status" value="1"/>
</dbReference>
<evidence type="ECO:0000259" key="7">
    <source>
        <dbReference type="PROSITE" id="PS51485"/>
    </source>
</evidence>
<dbReference type="PANTHER" id="PTHR33021">
    <property type="entry name" value="BLUE COPPER PROTEIN"/>
    <property type="match status" value="1"/>
</dbReference>
<feature type="signal peptide" evidence="6">
    <location>
        <begin position="1"/>
        <end position="20"/>
    </location>
</feature>
<gene>
    <name evidence="8" type="ORF">BVC80_9013g35</name>
</gene>
<sequence>MATALKRSMVLVMMVTVVAAALLQVSMATVYKVGDSTGWTTIGNFDYQKWAASKTFRVGDIILFEYNTQFHNVMQVNHPDYQSCNTTGPLKTYTSGNDSITITRNGHYYYLCGVPGHCQSGQKVDIRVARLSKTTAPAPSTSPPSASPPAPESSPKNSAPLPSMGVLGKLVLVLAIFAGFGF</sequence>
<evidence type="ECO:0000256" key="4">
    <source>
        <dbReference type="SAM" id="MobiDB-lite"/>
    </source>
</evidence>
<protein>
    <submittedName>
        <fullName evidence="8">Plastocyanin-like</fullName>
    </submittedName>
</protein>
<dbReference type="PROSITE" id="PS51485">
    <property type="entry name" value="PHYTOCYANIN"/>
    <property type="match status" value="1"/>
</dbReference>
<keyword evidence="1" id="KW-0479">Metal-binding</keyword>
<name>A0A200QQ44_MACCD</name>
<keyword evidence="9" id="KW-1185">Reference proteome</keyword>
<dbReference type="InterPro" id="IPR008972">
    <property type="entry name" value="Cupredoxin"/>
</dbReference>
<evidence type="ECO:0000313" key="8">
    <source>
        <dbReference type="EMBL" id="OVA12580.1"/>
    </source>
</evidence>
<feature type="region of interest" description="Disordered" evidence="4">
    <location>
        <begin position="134"/>
        <end position="158"/>
    </location>
</feature>
<dbReference type="OrthoDB" id="1933492at2759"/>
<dbReference type="FunCoup" id="A0A200QQ44">
    <property type="interactions" value="6"/>
</dbReference>
<dbReference type="InterPro" id="IPR028871">
    <property type="entry name" value="BlueCu_1_BS"/>
</dbReference>
<feature type="chain" id="PRO_5012577772" evidence="6">
    <location>
        <begin position="21"/>
        <end position="182"/>
    </location>
</feature>
<dbReference type="AlphaFoldDB" id="A0A200QQ44"/>
<dbReference type="EMBL" id="MVGT01001374">
    <property type="protein sequence ID" value="OVA12580.1"/>
    <property type="molecule type" value="Genomic_DNA"/>
</dbReference>
<dbReference type="PROSITE" id="PS00196">
    <property type="entry name" value="COPPER_BLUE"/>
    <property type="match status" value="1"/>
</dbReference>
<dbReference type="GO" id="GO:0009055">
    <property type="term" value="F:electron transfer activity"/>
    <property type="evidence" value="ECO:0007669"/>
    <property type="project" value="InterPro"/>
</dbReference>
<comment type="caution">
    <text evidence="8">The sequence shown here is derived from an EMBL/GenBank/DDBJ whole genome shotgun (WGS) entry which is preliminary data.</text>
</comment>
<organism evidence="8 9">
    <name type="scientific">Macleaya cordata</name>
    <name type="common">Five-seeded plume-poppy</name>
    <name type="synonym">Bocconia cordata</name>
    <dbReference type="NCBI Taxonomy" id="56857"/>
    <lineage>
        <taxon>Eukaryota</taxon>
        <taxon>Viridiplantae</taxon>
        <taxon>Streptophyta</taxon>
        <taxon>Embryophyta</taxon>
        <taxon>Tracheophyta</taxon>
        <taxon>Spermatophyta</taxon>
        <taxon>Magnoliopsida</taxon>
        <taxon>Ranunculales</taxon>
        <taxon>Papaveraceae</taxon>
        <taxon>Papaveroideae</taxon>
        <taxon>Macleaya</taxon>
    </lineage>
</organism>
<keyword evidence="6" id="KW-0732">Signal</keyword>
<dbReference type="InterPro" id="IPR039391">
    <property type="entry name" value="Phytocyanin-like"/>
</dbReference>
<dbReference type="OMA" id="GHYYYLC"/>
<feature type="domain" description="Phytocyanin" evidence="7">
    <location>
        <begin position="29"/>
        <end position="130"/>
    </location>
</feature>
<dbReference type="InParanoid" id="A0A200QQ44"/>
<keyword evidence="2" id="KW-0186">Copper</keyword>
<dbReference type="Gene3D" id="2.60.40.420">
    <property type="entry name" value="Cupredoxins - blue copper proteins"/>
    <property type="match status" value="1"/>
</dbReference>
<evidence type="ECO:0000256" key="2">
    <source>
        <dbReference type="ARBA" id="ARBA00023008"/>
    </source>
</evidence>
<accession>A0A200QQ44</accession>
<feature type="compositionally biased region" description="Pro residues" evidence="4">
    <location>
        <begin position="140"/>
        <end position="152"/>
    </location>
</feature>
<evidence type="ECO:0000256" key="1">
    <source>
        <dbReference type="ARBA" id="ARBA00022723"/>
    </source>
</evidence>
<feature type="transmembrane region" description="Helical" evidence="5">
    <location>
        <begin position="161"/>
        <end position="180"/>
    </location>
</feature>
<evidence type="ECO:0000313" key="9">
    <source>
        <dbReference type="Proteomes" id="UP000195402"/>
    </source>
</evidence>
<dbReference type="FunFam" id="2.60.40.420:FF:000003">
    <property type="entry name" value="Blue copper"/>
    <property type="match status" value="1"/>
</dbReference>
<keyword evidence="3" id="KW-0325">Glycoprotein</keyword>
<dbReference type="GO" id="GO:0005886">
    <property type="term" value="C:plasma membrane"/>
    <property type="evidence" value="ECO:0007669"/>
    <property type="project" value="TreeGrafter"/>
</dbReference>
<dbReference type="Proteomes" id="UP000195402">
    <property type="component" value="Unassembled WGS sequence"/>
</dbReference>
<dbReference type="InterPro" id="IPR003245">
    <property type="entry name" value="Phytocyanin_dom"/>
</dbReference>
<reference evidence="8 9" key="1">
    <citation type="journal article" date="2017" name="Mol. Plant">
        <title>The Genome of Medicinal Plant Macleaya cordata Provides New Insights into Benzylisoquinoline Alkaloids Metabolism.</title>
        <authorList>
            <person name="Liu X."/>
            <person name="Liu Y."/>
            <person name="Huang P."/>
            <person name="Ma Y."/>
            <person name="Qing Z."/>
            <person name="Tang Q."/>
            <person name="Cao H."/>
            <person name="Cheng P."/>
            <person name="Zheng Y."/>
            <person name="Yuan Z."/>
            <person name="Zhou Y."/>
            <person name="Liu J."/>
            <person name="Tang Z."/>
            <person name="Zhuo Y."/>
            <person name="Zhang Y."/>
            <person name="Yu L."/>
            <person name="Huang J."/>
            <person name="Yang P."/>
            <person name="Peng Q."/>
            <person name="Zhang J."/>
            <person name="Jiang W."/>
            <person name="Zhang Z."/>
            <person name="Lin K."/>
            <person name="Ro D.K."/>
            <person name="Chen X."/>
            <person name="Xiong X."/>
            <person name="Shang Y."/>
            <person name="Huang S."/>
            <person name="Zeng J."/>
        </authorList>
    </citation>
    <scope>NUCLEOTIDE SEQUENCE [LARGE SCALE GENOMIC DNA]</scope>
    <source>
        <strain evidence="9">cv. BLH2017</strain>
        <tissue evidence="8">Root</tissue>
    </source>
</reference>
<evidence type="ECO:0000256" key="5">
    <source>
        <dbReference type="SAM" id="Phobius"/>
    </source>
</evidence>